<dbReference type="EMBL" id="JAPUFD010000007">
    <property type="protein sequence ID" value="MDI1488174.1"/>
    <property type="molecule type" value="Genomic_DNA"/>
</dbReference>
<evidence type="ECO:0000256" key="5">
    <source>
        <dbReference type="SAM" id="MobiDB-lite"/>
    </source>
</evidence>
<evidence type="ECO:0000256" key="4">
    <source>
        <dbReference type="ARBA" id="ARBA00023136"/>
    </source>
</evidence>
<evidence type="ECO:0000313" key="8">
    <source>
        <dbReference type="EMBL" id="MDI1488174.1"/>
    </source>
</evidence>
<feature type="transmembrane region" description="Helical" evidence="6">
    <location>
        <begin position="521"/>
        <end position="540"/>
    </location>
</feature>
<feature type="transmembrane region" description="Helical" evidence="6">
    <location>
        <begin position="89"/>
        <end position="107"/>
    </location>
</feature>
<evidence type="ECO:0000256" key="3">
    <source>
        <dbReference type="ARBA" id="ARBA00022989"/>
    </source>
</evidence>
<evidence type="ECO:0000313" key="9">
    <source>
        <dbReference type="Proteomes" id="UP001161017"/>
    </source>
</evidence>
<evidence type="ECO:0000256" key="2">
    <source>
        <dbReference type="ARBA" id="ARBA00022692"/>
    </source>
</evidence>
<gene>
    <name evidence="8" type="ORF">OHK93_007448</name>
</gene>
<organism evidence="8 9">
    <name type="scientific">Ramalina farinacea</name>
    <dbReference type="NCBI Taxonomy" id="258253"/>
    <lineage>
        <taxon>Eukaryota</taxon>
        <taxon>Fungi</taxon>
        <taxon>Dikarya</taxon>
        <taxon>Ascomycota</taxon>
        <taxon>Pezizomycotina</taxon>
        <taxon>Lecanoromycetes</taxon>
        <taxon>OSLEUM clade</taxon>
        <taxon>Lecanoromycetidae</taxon>
        <taxon>Lecanorales</taxon>
        <taxon>Lecanorineae</taxon>
        <taxon>Ramalinaceae</taxon>
        <taxon>Ramalina</taxon>
    </lineage>
</organism>
<dbReference type="Gene3D" id="1.20.1250.20">
    <property type="entry name" value="MFS general substrate transporter like domains"/>
    <property type="match status" value="1"/>
</dbReference>
<dbReference type="PROSITE" id="PS50850">
    <property type="entry name" value="MFS"/>
    <property type="match status" value="1"/>
</dbReference>
<name>A0AA43TUD8_9LECA</name>
<keyword evidence="4 6" id="KW-0472">Membrane</keyword>
<feature type="transmembrane region" description="Helical" evidence="6">
    <location>
        <begin position="275"/>
        <end position="295"/>
    </location>
</feature>
<feature type="transmembrane region" description="Helical" evidence="6">
    <location>
        <begin position="403"/>
        <end position="426"/>
    </location>
</feature>
<feature type="transmembrane region" description="Helical" evidence="6">
    <location>
        <begin position="206"/>
        <end position="230"/>
    </location>
</feature>
<feature type="transmembrane region" description="Helical" evidence="6">
    <location>
        <begin position="346"/>
        <end position="371"/>
    </location>
</feature>
<dbReference type="SUPFAM" id="SSF103473">
    <property type="entry name" value="MFS general substrate transporter"/>
    <property type="match status" value="1"/>
</dbReference>
<reference evidence="8" key="1">
    <citation type="journal article" date="2023" name="Genome Biol. Evol.">
        <title>First Whole Genome Sequence and Flow Cytometry Genome Size Data for the Lichen-Forming Fungus Ramalina farinacea (Ascomycota).</title>
        <authorList>
            <person name="Llewellyn T."/>
            <person name="Mian S."/>
            <person name="Hill R."/>
            <person name="Leitch I.J."/>
            <person name="Gaya E."/>
        </authorList>
    </citation>
    <scope>NUCLEOTIDE SEQUENCE</scope>
    <source>
        <strain evidence="8">LIQ254RAFAR</strain>
    </source>
</reference>
<proteinExistence type="predicted"/>
<dbReference type="GO" id="GO:0005886">
    <property type="term" value="C:plasma membrane"/>
    <property type="evidence" value="ECO:0007669"/>
    <property type="project" value="TreeGrafter"/>
</dbReference>
<dbReference type="InterPro" id="IPR011701">
    <property type="entry name" value="MFS"/>
</dbReference>
<dbReference type="InterPro" id="IPR020846">
    <property type="entry name" value="MFS_dom"/>
</dbReference>
<feature type="transmembrane region" description="Helical" evidence="6">
    <location>
        <begin position="316"/>
        <end position="334"/>
    </location>
</feature>
<dbReference type="Pfam" id="PF07690">
    <property type="entry name" value="MFS_1"/>
    <property type="match status" value="1"/>
</dbReference>
<evidence type="ECO:0000256" key="1">
    <source>
        <dbReference type="ARBA" id="ARBA00004141"/>
    </source>
</evidence>
<accession>A0AA43TUD8</accession>
<dbReference type="PANTHER" id="PTHR23501:SF59">
    <property type="entry name" value="MAJOR FACILITATOR SUPERFAMILY (MFS) PROFILE DOMAIN-CONTAINING PROTEIN-RELATED"/>
    <property type="match status" value="1"/>
</dbReference>
<feature type="domain" description="Major facilitator superfamily (MFS) profile" evidence="7">
    <location>
        <begin position="52"/>
        <end position="505"/>
    </location>
</feature>
<feature type="transmembrane region" description="Helical" evidence="6">
    <location>
        <begin position="176"/>
        <end position="200"/>
    </location>
</feature>
<dbReference type="PANTHER" id="PTHR23501">
    <property type="entry name" value="MAJOR FACILITATOR SUPERFAMILY"/>
    <property type="match status" value="1"/>
</dbReference>
<dbReference type="InterPro" id="IPR036259">
    <property type="entry name" value="MFS_trans_sf"/>
</dbReference>
<dbReference type="FunFam" id="1.20.1720.10:FF:000018">
    <property type="entry name" value="Putative MFS multidrug transporter"/>
    <property type="match status" value="1"/>
</dbReference>
<dbReference type="PRINTS" id="PR01036">
    <property type="entry name" value="TCRTETB"/>
</dbReference>
<feature type="transmembrane region" description="Helical" evidence="6">
    <location>
        <begin position="378"/>
        <end position="397"/>
    </location>
</feature>
<feature type="compositionally biased region" description="Polar residues" evidence="5">
    <location>
        <begin position="1"/>
        <end position="13"/>
    </location>
</feature>
<dbReference type="GO" id="GO:0022857">
    <property type="term" value="F:transmembrane transporter activity"/>
    <property type="evidence" value="ECO:0007669"/>
    <property type="project" value="InterPro"/>
</dbReference>
<evidence type="ECO:0000256" key="6">
    <source>
        <dbReference type="SAM" id="Phobius"/>
    </source>
</evidence>
<feature type="region of interest" description="Disordered" evidence="5">
    <location>
        <begin position="1"/>
        <end position="26"/>
    </location>
</feature>
<feature type="transmembrane region" description="Helical" evidence="6">
    <location>
        <begin position="242"/>
        <end position="263"/>
    </location>
</feature>
<dbReference type="AlphaFoldDB" id="A0AA43TUD8"/>
<comment type="subcellular location">
    <subcellularLocation>
        <location evidence="1">Membrane</location>
        <topology evidence="1">Multi-pass membrane protein</topology>
    </subcellularLocation>
</comment>
<dbReference type="Gene3D" id="1.20.1720.10">
    <property type="entry name" value="Multidrug resistance protein D"/>
    <property type="match status" value="1"/>
</dbReference>
<feature type="transmembrane region" description="Helical" evidence="6">
    <location>
        <begin position="119"/>
        <end position="140"/>
    </location>
</feature>
<keyword evidence="3 6" id="KW-1133">Transmembrane helix</keyword>
<protein>
    <recommendedName>
        <fullName evidence="7">Major facilitator superfamily (MFS) profile domain-containing protein</fullName>
    </recommendedName>
</protein>
<dbReference type="FunFam" id="1.20.1250.20:FF:000786">
    <property type="entry name" value="MFS multidrug transporter, putative"/>
    <property type="match status" value="1"/>
</dbReference>
<feature type="transmembrane region" description="Helical" evidence="6">
    <location>
        <begin position="438"/>
        <end position="463"/>
    </location>
</feature>
<keyword evidence="9" id="KW-1185">Reference proteome</keyword>
<dbReference type="Proteomes" id="UP001161017">
    <property type="component" value="Unassembled WGS sequence"/>
</dbReference>
<feature type="transmembrane region" description="Helical" evidence="6">
    <location>
        <begin position="49"/>
        <end position="77"/>
    </location>
</feature>
<comment type="caution">
    <text evidence="8">The sequence shown here is derived from an EMBL/GenBank/DDBJ whole genome shotgun (WGS) entry which is preliminary data.</text>
</comment>
<keyword evidence="2 6" id="KW-0812">Transmembrane</keyword>
<evidence type="ECO:0000259" key="7">
    <source>
        <dbReference type="PROSITE" id="PS50850"/>
    </source>
</evidence>
<sequence length="571" mass="62044">MEQAPATTSVQATDSDHEDLPKPESGTIADLERKLTGIAAEDFKPTKRLYVAFMTLAVITLMVALDGTSLSVALPIISDRLHGTAIEAFWSGTSFLLCSTVFQPSFASFSHIFGRKPMVYLSLVFFLIGALVAATANGFGPLLVGRSFQGLGGGGIFALTEILVTDLVPLRLRGQWFGIISGMWSLGSVGGPIIGGVFAQKVSWRWIFYINLPFIGIAFPFVFIFLTLHFKPTGLMNQLKRVDYVGTVLFIGSTTSVLIPITWGGVSYAWSSWRTLVPLLIGICGETAFVAWEYFFAKEPLIRLRLFGNRTSSIAFLNDTIHGMILWTLLYYLPLYYEAVKNENEIITGISVFPETFTVAPVAVVTGITITKTGRYRWAIWSGWALTCLGMGLLYLLDVHTTTVQWIFLNLVSGIGMGLLFPSMAFAVQASSLSEDQAFAVTMFSFFRSFGQAIGVAVGGTIFQNQIAKKLMAYPLLAPNAASYSSDAAALVQVIKSMVGDPAQKMQHADLIQAYADALKVVWIVMCALAAFAGLTSFLIKGLDINAPLSTEQGFTEPKKAADPEKEEGSA</sequence>